<feature type="domain" description="TauD/TfdA-like" evidence="3">
    <location>
        <begin position="123"/>
        <end position="310"/>
    </location>
</feature>
<evidence type="ECO:0000313" key="5">
    <source>
        <dbReference type="Proteomes" id="UP000033551"/>
    </source>
</evidence>
<dbReference type="InterPro" id="IPR042098">
    <property type="entry name" value="TauD-like_sf"/>
</dbReference>
<dbReference type="GO" id="GO:0051213">
    <property type="term" value="F:dioxygenase activity"/>
    <property type="evidence" value="ECO:0007669"/>
    <property type="project" value="UniProtKB-KW"/>
</dbReference>
<gene>
    <name evidence="4" type="ORF">VR44_01975</name>
</gene>
<comment type="caution">
    <text evidence="4">The sequence shown here is derived from an EMBL/GenBank/DDBJ whole genome shotgun (WGS) entry which is preliminary data.</text>
</comment>
<dbReference type="Pfam" id="PF02668">
    <property type="entry name" value="TauD"/>
    <property type="match status" value="1"/>
</dbReference>
<name>A0A0F4JXV4_9ACTN</name>
<dbReference type="EMBL" id="JZWV01000027">
    <property type="protein sequence ID" value="KJY39212.1"/>
    <property type="molecule type" value="Genomic_DNA"/>
</dbReference>
<keyword evidence="2" id="KW-0408">Iron</keyword>
<evidence type="ECO:0000259" key="3">
    <source>
        <dbReference type="Pfam" id="PF02668"/>
    </source>
</evidence>
<accession>A0A0F4JXV4</accession>
<dbReference type="AlphaFoldDB" id="A0A0F4JXV4"/>
<evidence type="ECO:0000256" key="2">
    <source>
        <dbReference type="ARBA" id="ARBA00023004"/>
    </source>
</evidence>
<dbReference type="PATRIC" id="fig|68223.7.peg.5801"/>
<reference evidence="4 5" key="1">
    <citation type="submission" date="2015-02" db="EMBL/GenBank/DDBJ databases">
        <authorList>
            <person name="Ju K.-S."/>
            <person name="Doroghazi J.R."/>
            <person name="Metcalf W."/>
        </authorList>
    </citation>
    <scope>NUCLEOTIDE SEQUENCE [LARGE SCALE GENOMIC DNA]</scope>
    <source>
        <strain evidence="4 5">NRRL ISP-5550</strain>
    </source>
</reference>
<dbReference type="Proteomes" id="UP000033551">
    <property type="component" value="Unassembled WGS sequence"/>
</dbReference>
<keyword evidence="1" id="KW-0560">Oxidoreductase</keyword>
<dbReference type="Gene3D" id="3.60.130.10">
    <property type="entry name" value="Clavaminate synthase-like"/>
    <property type="match status" value="1"/>
</dbReference>
<dbReference type="RefSeq" id="WP_045945580.1">
    <property type="nucleotide sequence ID" value="NZ_JZWV01000027.1"/>
</dbReference>
<evidence type="ECO:0000313" key="4">
    <source>
        <dbReference type="EMBL" id="KJY39212.1"/>
    </source>
</evidence>
<dbReference type="InterPro" id="IPR003819">
    <property type="entry name" value="TauD/TfdA-like"/>
</dbReference>
<organism evidence="4 5">
    <name type="scientific">Streptomyces katrae</name>
    <dbReference type="NCBI Taxonomy" id="68223"/>
    <lineage>
        <taxon>Bacteria</taxon>
        <taxon>Bacillati</taxon>
        <taxon>Actinomycetota</taxon>
        <taxon>Actinomycetes</taxon>
        <taxon>Kitasatosporales</taxon>
        <taxon>Streptomycetaceae</taxon>
        <taxon>Streptomyces</taxon>
    </lineage>
</organism>
<sequence>MKAIYTFSETDRASLSDSLTFLGANPYTDYEKFRDAIGNLIADERVPAGFVDACRRIKQQRDDKVTYAHVVSNCPLDVDRPVFDQANPVDDKYLQKQTFVGEGVLELLAQLTATPLLSYATRNNGDFFHDVYADNRYSGTQTQKTDWELYWHNDRTAHPVRADYLALLGMRCPTDDLVYTKYVDGRELLKFISPENQELLREKAFVTPYDELSRASNRKQQVSDLHTLLENEHSFRYYDTRTMPADPSSAAHYEALRQFRDALAKSREQYHRIQEGDLLVIANQDGLHSRQMVDIQHFETTRLRWLLKTYAFRDDAAADVHGDIWLDGVRGRVLD</sequence>
<evidence type="ECO:0000256" key="1">
    <source>
        <dbReference type="ARBA" id="ARBA00023002"/>
    </source>
</evidence>
<keyword evidence="5" id="KW-1185">Reference proteome</keyword>
<dbReference type="SUPFAM" id="SSF51197">
    <property type="entry name" value="Clavaminate synthase-like"/>
    <property type="match status" value="1"/>
</dbReference>
<keyword evidence="4" id="KW-0223">Dioxygenase</keyword>
<protein>
    <submittedName>
        <fullName evidence="4">Taurine catabolism dioxygenase TauD, TfdA family protein</fullName>
    </submittedName>
</protein>
<dbReference type="OrthoDB" id="2986723at2"/>
<proteinExistence type="predicted"/>